<dbReference type="Pfam" id="PF00650">
    <property type="entry name" value="CRAL_TRIO"/>
    <property type="match status" value="1"/>
</dbReference>
<evidence type="ECO:0000256" key="1">
    <source>
        <dbReference type="SAM" id="MobiDB-lite"/>
    </source>
</evidence>
<sequence length="316" mass="36659">MASNGKSDSTDIELSFTDEEIKVLKYIGVSENEVRDTVRILQDWIRQQPHLPECAVSETKMLCRIWLSRKMSLERTKQTVDMYYTVRNLLPEFFENKDPVILQKEQIFKHFQLIPMPNMLDDFSQVIIDLYAGTEDQHFDLKQFMKTGIMINELLMRNSPALGLHIVLDLKNFSLGVIKKLTPAFLKKMQVIITKAYPTRLKSVHFVNAPVYVDKLVTLLKMVLIPKLSKRIIVHTSGLGSLHDHISPKYLPLEYGGELGPVQDIWDLWIKDLISKRDWFLEQENIRSDEEKRPGKPLDHSELFGMEGSFKKLSVD</sequence>
<feature type="region of interest" description="Disordered" evidence="1">
    <location>
        <begin position="290"/>
        <end position="316"/>
    </location>
</feature>
<dbReference type="PROSITE" id="PS50191">
    <property type="entry name" value="CRAL_TRIO"/>
    <property type="match status" value="1"/>
</dbReference>
<dbReference type="PRINTS" id="PR00180">
    <property type="entry name" value="CRETINALDHBP"/>
</dbReference>
<dbReference type="InterPro" id="IPR001251">
    <property type="entry name" value="CRAL-TRIO_dom"/>
</dbReference>
<dbReference type="InterPro" id="IPR036273">
    <property type="entry name" value="CRAL/TRIO_N_dom_sf"/>
</dbReference>
<dbReference type="EMBL" id="OE006242">
    <property type="protein sequence ID" value="CAD7462545.1"/>
    <property type="molecule type" value="Genomic_DNA"/>
</dbReference>
<dbReference type="InterPro" id="IPR036865">
    <property type="entry name" value="CRAL-TRIO_dom_sf"/>
</dbReference>
<feature type="compositionally biased region" description="Basic and acidic residues" evidence="1">
    <location>
        <begin position="290"/>
        <end position="302"/>
    </location>
</feature>
<dbReference type="GO" id="GO:1902936">
    <property type="term" value="F:phosphatidylinositol bisphosphate binding"/>
    <property type="evidence" value="ECO:0007669"/>
    <property type="project" value="TreeGrafter"/>
</dbReference>
<feature type="domain" description="CRAL-TRIO" evidence="2">
    <location>
        <begin position="104"/>
        <end position="263"/>
    </location>
</feature>
<name>A0A7R9P056_9NEOP</name>
<dbReference type="SUPFAM" id="SSF52087">
    <property type="entry name" value="CRAL/TRIO domain"/>
    <property type="match status" value="1"/>
</dbReference>
<evidence type="ECO:0000313" key="3">
    <source>
        <dbReference type="EMBL" id="CAD7462545.1"/>
    </source>
</evidence>
<proteinExistence type="predicted"/>
<dbReference type="SUPFAM" id="SSF46938">
    <property type="entry name" value="CRAL/TRIO N-terminal domain"/>
    <property type="match status" value="1"/>
</dbReference>
<dbReference type="GO" id="GO:0016020">
    <property type="term" value="C:membrane"/>
    <property type="evidence" value="ECO:0007669"/>
    <property type="project" value="TreeGrafter"/>
</dbReference>
<dbReference type="PANTHER" id="PTHR10174:SF224">
    <property type="entry name" value="RETINOL-BINDING PROTEIN PINTA"/>
    <property type="match status" value="1"/>
</dbReference>
<accession>A0A7R9P056</accession>
<dbReference type="CDD" id="cd00170">
    <property type="entry name" value="SEC14"/>
    <property type="match status" value="1"/>
</dbReference>
<dbReference type="SMART" id="SM00516">
    <property type="entry name" value="SEC14"/>
    <property type="match status" value="1"/>
</dbReference>
<evidence type="ECO:0000259" key="2">
    <source>
        <dbReference type="PROSITE" id="PS50191"/>
    </source>
</evidence>
<gene>
    <name evidence="3" type="ORF">TTEB3V08_LOCUS10436</name>
</gene>
<dbReference type="PANTHER" id="PTHR10174">
    <property type="entry name" value="ALPHA-TOCOPHEROL TRANSFER PROTEIN-RELATED"/>
    <property type="match status" value="1"/>
</dbReference>
<reference evidence="3" key="1">
    <citation type="submission" date="2020-11" db="EMBL/GenBank/DDBJ databases">
        <authorList>
            <person name="Tran Van P."/>
        </authorList>
    </citation>
    <scope>NUCLEOTIDE SEQUENCE</scope>
</reference>
<protein>
    <recommendedName>
        <fullName evidence="2">CRAL-TRIO domain-containing protein</fullName>
    </recommendedName>
</protein>
<dbReference type="Gene3D" id="3.40.525.10">
    <property type="entry name" value="CRAL-TRIO lipid binding domain"/>
    <property type="match status" value="1"/>
</dbReference>
<dbReference type="AlphaFoldDB" id="A0A7R9P056"/>
<organism evidence="3">
    <name type="scientific">Timema tahoe</name>
    <dbReference type="NCBI Taxonomy" id="61484"/>
    <lineage>
        <taxon>Eukaryota</taxon>
        <taxon>Metazoa</taxon>
        <taxon>Ecdysozoa</taxon>
        <taxon>Arthropoda</taxon>
        <taxon>Hexapoda</taxon>
        <taxon>Insecta</taxon>
        <taxon>Pterygota</taxon>
        <taxon>Neoptera</taxon>
        <taxon>Polyneoptera</taxon>
        <taxon>Phasmatodea</taxon>
        <taxon>Timematodea</taxon>
        <taxon>Timematoidea</taxon>
        <taxon>Timematidae</taxon>
        <taxon>Timema</taxon>
    </lineage>
</organism>